<dbReference type="PANTHER" id="PTHR38471">
    <property type="entry name" value="FOUR HELIX BUNDLE PROTEIN"/>
    <property type="match status" value="1"/>
</dbReference>
<dbReference type="Pfam" id="PF05635">
    <property type="entry name" value="23S_rRNA_IVP"/>
    <property type="match status" value="1"/>
</dbReference>
<reference evidence="2" key="1">
    <citation type="journal article" date="2019" name="Int. J. Syst. Evol. Microbiol.">
        <title>The Global Catalogue of Microorganisms (GCM) 10K type strain sequencing project: providing services to taxonomists for standard genome sequencing and annotation.</title>
        <authorList>
            <consortium name="The Broad Institute Genomics Platform"/>
            <consortium name="The Broad Institute Genome Sequencing Center for Infectious Disease"/>
            <person name="Wu L."/>
            <person name="Ma J."/>
        </authorList>
    </citation>
    <scope>NUCLEOTIDE SEQUENCE [LARGE SCALE GENOMIC DNA]</scope>
    <source>
        <strain evidence="2">KCTC 22814</strain>
    </source>
</reference>
<keyword evidence="2" id="KW-1185">Reference proteome</keyword>
<dbReference type="InterPro" id="IPR036583">
    <property type="entry name" value="23S_rRNA_IVS_sf"/>
</dbReference>
<gene>
    <name evidence="1" type="ORF">ACFS7Y_08370</name>
</gene>
<evidence type="ECO:0000313" key="1">
    <source>
        <dbReference type="EMBL" id="MFD2967399.1"/>
    </source>
</evidence>
<organism evidence="1 2">
    <name type="scientific">Sphingobacterium bambusae</name>
    <dbReference type="NCBI Taxonomy" id="662858"/>
    <lineage>
        <taxon>Bacteria</taxon>
        <taxon>Pseudomonadati</taxon>
        <taxon>Bacteroidota</taxon>
        <taxon>Sphingobacteriia</taxon>
        <taxon>Sphingobacteriales</taxon>
        <taxon>Sphingobacteriaceae</taxon>
        <taxon>Sphingobacterium</taxon>
    </lineage>
</organism>
<protein>
    <submittedName>
        <fullName evidence="1">Four helix bundle protein</fullName>
    </submittedName>
</protein>
<dbReference type="EMBL" id="JBHUPB010000006">
    <property type="protein sequence ID" value="MFD2967399.1"/>
    <property type="molecule type" value="Genomic_DNA"/>
</dbReference>
<sequence length="130" mass="14717">MHQYKELKLWQKAMEMVSDVYKTTANFPDKERFNLISQINRAAVSVPSNIAEGAGRNSDREFVQFLAIAHGSTFEIETQLIIAKELGYLSAQHLDVLLGKIAELQKINYALQRSLRNAEATNTKEGNYNV</sequence>
<dbReference type="InterPro" id="IPR012657">
    <property type="entry name" value="23S_rRNA-intervening_sequence"/>
</dbReference>
<dbReference type="CDD" id="cd16377">
    <property type="entry name" value="23S_rRNA_IVP_like"/>
    <property type="match status" value="1"/>
</dbReference>
<accession>A0ABW6BFZ9</accession>
<name>A0ABW6BFZ9_9SPHI</name>
<dbReference type="Proteomes" id="UP001597525">
    <property type="component" value="Unassembled WGS sequence"/>
</dbReference>
<dbReference type="PANTHER" id="PTHR38471:SF2">
    <property type="entry name" value="FOUR HELIX BUNDLE PROTEIN"/>
    <property type="match status" value="1"/>
</dbReference>
<dbReference type="NCBIfam" id="TIGR02436">
    <property type="entry name" value="four helix bundle protein"/>
    <property type="match status" value="1"/>
</dbReference>
<dbReference type="RefSeq" id="WP_320186244.1">
    <property type="nucleotide sequence ID" value="NZ_CP138332.1"/>
</dbReference>
<proteinExistence type="predicted"/>
<dbReference type="Gene3D" id="1.20.1440.60">
    <property type="entry name" value="23S rRNA-intervening sequence"/>
    <property type="match status" value="1"/>
</dbReference>
<dbReference type="SUPFAM" id="SSF158446">
    <property type="entry name" value="IVS-encoded protein-like"/>
    <property type="match status" value="1"/>
</dbReference>
<evidence type="ECO:0000313" key="2">
    <source>
        <dbReference type="Proteomes" id="UP001597525"/>
    </source>
</evidence>
<comment type="caution">
    <text evidence="1">The sequence shown here is derived from an EMBL/GenBank/DDBJ whole genome shotgun (WGS) entry which is preliminary data.</text>
</comment>